<dbReference type="AlphaFoldDB" id="A0A068NTS3"/>
<dbReference type="HOGENOM" id="CLU_3135922_0_0_0"/>
<sequence length="49" mass="5477">MEAAALHLPPVSDKQLLDLFARAEEIGLLLELTDGGITWEPWPDESTRM</sequence>
<dbReference type="EMBL" id="CP007139">
    <property type="protein sequence ID" value="AIE86841.1"/>
    <property type="molecule type" value="Genomic_DNA"/>
</dbReference>
<dbReference type="RefSeq" id="WP_158409271.1">
    <property type="nucleotide sequence ID" value="NZ_CP007139.1"/>
</dbReference>
<organism evidence="1 2">
    <name type="scientific">Fimbriimonas ginsengisoli Gsoil 348</name>
    <dbReference type="NCBI Taxonomy" id="661478"/>
    <lineage>
        <taxon>Bacteria</taxon>
        <taxon>Bacillati</taxon>
        <taxon>Armatimonadota</taxon>
        <taxon>Fimbriimonadia</taxon>
        <taxon>Fimbriimonadales</taxon>
        <taxon>Fimbriimonadaceae</taxon>
        <taxon>Fimbriimonas</taxon>
    </lineage>
</organism>
<protein>
    <submittedName>
        <fullName evidence="1">Uncharacterized protein</fullName>
    </submittedName>
</protein>
<dbReference type="Proteomes" id="UP000027982">
    <property type="component" value="Chromosome"/>
</dbReference>
<reference evidence="1 2" key="1">
    <citation type="journal article" date="2014" name="PLoS ONE">
        <title>The first complete genome sequence of the class fimbriimonadia in the phylum armatimonadetes.</title>
        <authorList>
            <person name="Hu Z.Y."/>
            <person name="Wang Y.Z."/>
            <person name="Im W.T."/>
            <person name="Wang S.Y."/>
            <person name="Zhao G.P."/>
            <person name="Zheng H.J."/>
            <person name="Quan Z.X."/>
        </authorList>
    </citation>
    <scope>NUCLEOTIDE SEQUENCE [LARGE SCALE GENOMIC DNA]</scope>
    <source>
        <strain evidence="1">Gsoil 348</strain>
    </source>
</reference>
<proteinExistence type="predicted"/>
<dbReference type="KEGG" id="fgi:OP10G_3473"/>
<evidence type="ECO:0000313" key="2">
    <source>
        <dbReference type="Proteomes" id="UP000027982"/>
    </source>
</evidence>
<keyword evidence="2" id="KW-1185">Reference proteome</keyword>
<gene>
    <name evidence="1" type="ORF">OP10G_3473</name>
</gene>
<name>A0A068NTS3_FIMGI</name>
<accession>A0A068NTS3</accession>
<dbReference type="STRING" id="661478.OP10G_3473"/>
<evidence type="ECO:0000313" key="1">
    <source>
        <dbReference type="EMBL" id="AIE86841.1"/>
    </source>
</evidence>